<dbReference type="SUPFAM" id="SSF51735">
    <property type="entry name" value="NAD(P)-binding Rossmann-fold domains"/>
    <property type="match status" value="1"/>
</dbReference>
<dbReference type="Pfam" id="PF00106">
    <property type="entry name" value="adh_short"/>
    <property type="match status" value="1"/>
</dbReference>
<comment type="caution">
    <text evidence="1">The sequence shown here is derived from an EMBL/GenBank/DDBJ whole genome shotgun (WGS) entry which is preliminary data.</text>
</comment>
<organism evidence="1 2">
    <name type="scientific">Delitschia confertaspora ATCC 74209</name>
    <dbReference type="NCBI Taxonomy" id="1513339"/>
    <lineage>
        <taxon>Eukaryota</taxon>
        <taxon>Fungi</taxon>
        <taxon>Dikarya</taxon>
        <taxon>Ascomycota</taxon>
        <taxon>Pezizomycotina</taxon>
        <taxon>Dothideomycetes</taxon>
        <taxon>Pleosporomycetidae</taxon>
        <taxon>Pleosporales</taxon>
        <taxon>Delitschiaceae</taxon>
        <taxon>Delitschia</taxon>
    </lineage>
</organism>
<protein>
    <submittedName>
        <fullName evidence="1">NAD(P)-binding protein</fullName>
    </submittedName>
</protein>
<dbReference type="EMBL" id="ML994552">
    <property type="protein sequence ID" value="KAF2195966.1"/>
    <property type="molecule type" value="Genomic_DNA"/>
</dbReference>
<dbReference type="Gene3D" id="3.40.50.720">
    <property type="entry name" value="NAD(P)-binding Rossmann-like Domain"/>
    <property type="match status" value="2"/>
</dbReference>
<dbReference type="OrthoDB" id="5840532at2759"/>
<gene>
    <name evidence="1" type="ORF">GQ43DRAFT_452648</name>
</gene>
<dbReference type="CDD" id="cd05233">
    <property type="entry name" value="SDR_c"/>
    <property type="match status" value="1"/>
</dbReference>
<dbReference type="Proteomes" id="UP000799536">
    <property type="component" value="Unassembled WGS sequence"/>
</dbReference>
<evidence type="ECO:0000313" key="1">
    <source>
        <dbReference type="EMBL" id="KAF2195966.1"/>
    </source>
</evidence>
<dbReference type="InterPro" id="IPR036291">
    <property type="entry name" value="NAD(P)-bd_dom_sf"/>
</dbReference>
<keyword evidence="2" id="KW-1185">Reference proteome</keyword>
<dbReference type="InterPro" id="IPR002347">
    <property type="entry name" value="SDR_fam"/>
</dbReference>
<proteinExistence type="predicted"/>
<name>A0A9P4MMD0_9PLEO</name>
<evidence type="ECO:0000313" key="2">
    <source>
        <dbReference type="Proteomes" id="UP000799536"/>
    </source>
</evidence>
<reference evidence="1" key="1">
    <citation type="journal article" date="2020" name="Stud. Mycol.">
        <title>101 Dothideomycetes genomes: a test case for predicting lifestyles and emergence of pathogens.</title>
        <authorList>
            <person name="Haridas S."/>
            <person name="Albert R."/>
            <person name="Binder M."/>
            <person name="Bloem J."/>
            <person name="Labutti K."/>
            <person name="Salamov A."/>
            <person name="Andreopoulos B."/>
            <person name="Baker S."/>
            <person name="Barry K."/>
            <person name="Bills G."/>
            <person name="Bluhm B."/>
            <person name="Cannon C."/>
            <person name="Castanera R."/>
            <person name="Culley D."/>
            <person name="Daum C."/>
            <person name="Ezra D."/>
            <person name="Gonzalez J."/>
            <person name="Henrissat B."/>
            <person name="Kuo A."/>
            <person name="Liang C."/>
            <person name="Lipzen A."/>
            <person name="Lutzoni F."/>
            <person name="Magnuson J."/>
            <person name="Mondo S."/>
            <person name="Nolan M."/>
            <person name="Ohm R."/>
            <person name="Pangilinan J."/>
            <person name="Park H.-J."/>
            <person name="Ramirez L."/>
            <person name="Alfaro M."/>
            <person name="Sun H."/>
            <person name="Tritt A."/>
            <person name="Yoshinaga Y."/>
            <person name="Zwiers L.-H."/>
            <person name="Turgeon B."/>
            <person name="Goodwin S."/>
            <person name="Spatafora J."/>
            <person name="Crous P."/>
            <person name="Grigoriev I."/>
        </authorList>
    </citation>
    <scope>NUCLEOTIDE SEQUENCE</scope>
    <source>
        <strain evidence="1">ATCC 74209</strain>
    </source>
</reference>
<accession>A0A9P4MMD0</accession>
<dbReference type="PANTHER" id="PTHR42820:SF1">
    <property type="entry name" value="SHORT-CHAIN DEHYDROGENASE_REDUCTASE FAMILY PROTEIN"/>
    <property type="match status" value="1"/>
</dbReference>
<dbReference type="AlphaFoldDB" id="A0A9P4MMD0"/>
<sequence length="203" mass="21988">MTLLIDGVALVTGAGKSQRIKRECALTFAAEGARGVVFADLGHDAALVAAQKSEEFASHPQKPHEVQRMVNTAMETFGRIDYNINSAGVGVQKGLPVEDADHVEMNRFWQVNVLGTLNCIKAVMKEQDITTIVSRCRREVGRGVIINLRSCNSYVATPNIVQDTTTKHAEIADVVLFMACPRASYVTGVGWLVDGGATFVVVR</sequence>
<dbReference type="PANTHER" id="PTHR42820">
    <property type="entry name" value="SHORT-CHAIN DEHYDROGENASE REDUCTASE"/>
    <property type="match status" value="1"/>
</dbReference>